<gene>
    <name evidence="1" type="ORF">g.20859</name>
</gene>
<proteinExistence type="predicted"/>
<protein>
    <submittedName>
        <fullName evidence="1">Uncharacterized protein</fullName>
    </submittedName>
</protein>
<evidence type="ECO:0000313" key="1">
    <source>
        <dbReference type="EMBL" id="JAQ16012.1"/>
    </source>
</evidence>
<name>A0A146MAE0_LYGHE</name>
<reference evidence="1" key="1">
    <citation type="journal article" date="2016" name="Gigascience">
        <title>De novo construction of an expanded transcriptome assembly for the western tarnished plant bug, Lygus hesperus.</title>
        <authorList>
            <person name="Tassone E.E."/>
            <person name="Geib S.M."/>
            <person name="Hall B."/>
            <person name="Fabrick J.A."/>
            <person name="Brent C.S."/>
            <person name="Hull J.J."/>
        </authorList>
    </citation>
    <scope>NUCLEOTIDE SEQUENCE</scope>
</reference>
<organism evidence="1">
    <name type="scientific">Lygus hesperus</name>
    <name type="common">Western plant bug</name>
    <dbReference type="NCBI Taxonomy" id="30085"/>
    <lineage>
        <taxon>Eukaryota</taxon>
        <taxon>Metazoa</taxon>
        <taxon>Ecdysozoa</taxon>
        <taxon>Arthropoda</taxon>
        <taxon>Hexapoda</taxon>
        <taxon>Insecta</taxon>
        <taxon>Pterygota</taxon>
        <taxon>Neoptera</taxon>
        <taxon>Paraneoptera</taxon>
        <taxon>Hemiptera</taxon>
        <taxon>Heteroptera</taxon>
        <taxon>Panheteroptera</taxon>
        <taxon>Cimicomorpha</taxon>
        <taxon>Miridae</taxon>
        <taxon>Mirini</taxon>
        <taxon>Lygus</taxon>
    </lineage>
</organism>
<sequence length="126" mass="14491">MRQYHQILDIPLPSTQSRVKQLKKENRAKQVLRRTSANIPHQLPTLESQKLHMLQPQMLLAAAAAAAASNTQIPMMQYPYLGMPNQHMVFPQRQNLDITQYNYAMALAQAQVINAMRQAQQQQQQQ</sequence>
<dbReference type="EMBL" id="GDHC01002617">
    <property type="protein sequence ID" value="JAQ16012.1"/>
    <property type="molecule type" value="Transcribed_RNA"/>
</dbReference>
<accession>A0A146MAE0</accession>
<feature type="non-terminal residue" evidence="1">
    <location>
        <position position="126"/>
    </location>
</feature>
<dbReference type="AlphaFoldDB" id="A0A146MAE0"/>